<organism evidence="1 2">
    <name type="scientific">Entamoeba invadens IP1</name>
    <dbReference type="NCBI Taxonomy" id="370355"/>
    <lineage>
        <taxon>Eukaryota</taxon>
        <taxon>Amoebozoa</taxon>
        <taxon>Evosea</taxon>
        <taxon>Archamoebae</taxon>
        <taxon>Mastigamoebida</taxon>
        <taxon>Entamoebidae</taxon>
        <taxon>Entamoeba</taxon>
    </lineage>
</organism>
<dbReference type="VEuPathDB" id="AmoebaDB:EIN_125660"/>
<dbReference type="AlphaFoldDB" id="A0A0A1U583"/>
<dbReference type="KEGG" id="eiv:EIN_125660"/>
<proteinExistence type="predicted"/>
<feature type="non-terminal residue" evidence="1">
    <location>
        <position position="1"/>
    </location>
</feature>
<accession>A0A0A1U583</accession>
<protein>
    <submittedName>
        <fullName evidence="1">Uncharacterized protein</fullName>
    </submittedName>
</protein>
<evidence type="ECO:0000313" key="2">
    <source>
        <dbReference type="Proteomes" id="UP000014680"/>
    </source>
</evidence>
<reference evidence="1 2" key="1">
    <citation type="submission" date="2012-10" db="EMBL/GenBank/DDBJ databases">
        <authorList>
            <person name="Zafar N."/>
            <person name="Inman J."/>
            <person name="Hall N."/>
            <person name="Lorenzi H."/>
            <person name="Caler E."/>
        </authorList>
    </citation>
    <scope>NUCLEOTIDE SEQUENCE [LARGE SCALE GENOMIC DNA]</scope>
    <source>
        <strain evidence="1 2">IP1</strain>
    </source>
</reference>
<dbReference type="EMBL" id="KB206630">
    <property type="protein sequence ID" value="ELP89382.1"/>
    <property type="molecule type" value="Genomic_DNA"/>
</dbReference>
<name>A0A0A1U583_ENTIV</name>
<evidence type="ECO:0000313" key="1">
    <source>
        <dbReference type="EMBL" id="ELP89382.1"/>
    </source>
</evidence>
<dbReference type="Proteomes" id="UP000014680">
    <property type="component" value="Unassembled WGS sequence"/>
</dbReference>
<sequence>VADYVNNHVFDELCEEFENKRNVIHNNCVGFGMKKSNKEHEKNK</sequence>
<gene>
    <name evidence="1" type="ORF">EIN_125660</name>
</gene>
<keyword evidence="2" id="KW-1185">Reference proteome</keyword>
<dbReference type="RefSeq" id="XP_004256153.1">
    <property type="nucleotide sequence ID" value="XM_004256105.1"/>
</dbReference>
<dbReference type="GeneID" id="14888364"/>